<gene>
    <name evidence="1" type="ORF">K3G42_019385</name>
</gene>
<evidence type="ECO:0000313" key="2">
    <source>
        <dbReference type="Proteomes" id="UP000827872"/>
    </source>
</evidence>
<evidence type="ECO:0000313" key="1">
    <source>
        <dbReference type="EMBL" id="KAH7994960.1"/>
    </source>
</evidence>
<dbReference type="EMBL" id="CM037620">
    <property type="protein sequence ID" value="KAH7994960.1"/>
    <property type="molecule type" value="Genomic_DNA"/>
</dbReference>
<dbReference type="Proteomes" id="UP000827872">
    <property type="component" value="Linkage Group LG07"/>
</dbReference>
<protein>
    <submittedName>
        <fullName evidence="1">Uncharacterized protein</fullName>
    </submittedName>
</protein>
<accession>A0ACB8EQV3</accession>
<keyword evidence="2" id="KW-1185">Reference proteome</keyword>
<proteinExistence type="predicted"/>
<reference evidence="1" key="1">
    <citation type="submission" date="2021-08" db="EMBL/GenBank/DDBJ databases">
        <title>The first chromosome-level gecko genome reveals the dynamic sex chromosomes of Neotropical dwarf geckos (Sphaerodactylidae: Sphaerodactylus).</title>
        <authorList>
            <person name="Pinto B.J."/>
            <person name="Keating S.E."/>
            <person name="Gamble T."/>
        </authorList>
    </citation>
    <scope>NUCLEOTIDE SEQUENCE</scope>
    <source>
        <strain evidence="1">TG3544</strain>
    </source>
</reference>
<organism evidence="1 2">
    <name type="scientific">Sphaerodactylus townsendi</name>
    <dbReference type="NCBI Taxonomy" id="933632"/>
    <lineage>
        <taxon>Eukaryota</taxon>
        <taxon>Metazoa</taxon>
        <taxon>Chordata</taxon>
        <taxon>Craniata</taxon>
        <taxon>Vertebrata</taxon>
        <taxon>Euteleostomi</taxon>
        <taxon>Lepidosauria</taxon>
        <taxon>Squamata</taxon>
        <taxon>Bifurcata</taxon>
        <taxon>Gekkota</taxon>
        <taxon>Sphaerodactylidae</taxon>
        <taxon>Sphaerodactylus</taxon>
    </lineage>
</organism>
<comment type="caution">
    <text evidence="1">The sequence shown here is derived from an EMBL/GenBank/DDBJ whole genome shotgun (WGS) entry which is preliminary data.</text>
</comment>
<sequence>MPDEPGRAASPAPSVGQATKVPRGSLLGNGRPASPSVAAPKRCRASLPHHRGEPVQLSPVAASPSEPGLAAWRLSTAGGPEPAGASSGALPEGCPALTVCRHPKPSAAQSSRWGGVGRGGEAAIESVASGGVEQLQVIPHGVLQRYPFGGRNVIFTQLNHNCIREAELKNGGPQPEE</sequence>
<name>A0ACB8EQV3_9SAUR</name>